<accession>A0AAJ5NAQ7</accession>
<evidence type="ECO:0000313" key="1">
    <source>
        <dbReference type="EMBL" id="VBB14848.1"/>
    </source>
</evidence>
<dbReference type="Proteomes" id="UP000268684">
    <property type="component" value="Chromosome II"/>
</dbReference>
<proteinExistence type="predicted"/>
<name>A0AAJ5NAQ7_9BURK</name>
<dbReference type="AlphaFoldDB" id="A0AAJ5NAQ7"/>
<sequence>MRIVEPVINRRCAWSGPHRGNTMKTIVRMAALVALVCSPALVFAKVQGTGLAIADATLAHTKVERLHRAEDAAHRVASRRVDKAEGAPQQG</sequence>
<keyword evidence="2" id="KW-1185">Reference proteome</keyword>
<organism evidence="1 2">
    <name type="scientific">Burkholderia stabilis</name>
    <dbReference type="NCBI Taxonomy" id="95485"/>
    <lineage>
        <taxon>Bacteria</taxon>
        <taxon>Pseudomonadati</taxon>
        <taxon>Pseudomonadota</taxon>
        <taxon>Betaproteobacteria</taxon>
        <taxon>Burkholderiales</taxon>
        <taxon>Burkholderiaceae</taxon>
        <taxon>Burkholderia</taxon>
        <taxon>Burkholderia cepacia complex</taxon>
    </lineage>
</organism>
<protein>
    <submittedName>
        <fullName evidence="1">Uncharacterized protein</fullName>
    </submittedName>
</protein>
<reference evidence="1 2" key="1">
    <citation type="submission" date="2017-11" db="EMBL/GenBank/DDBJ databases">
        <authorList>
            <person name="Seth-Smith MB H."/>
        </authorList>
    </citation>
    <scope>NUCLEOTIDE SEQUENCE [LARGE SCALE GENOMIC DNA]</scope>
    <source>
        <strain evidence="1">E</strain>
    </source>
</reference>
<evidence type="ECO:0000313" key="2">
    <source>
        <dbReference type="Proteomes" id="UP000268684"/>
    </source>
</evidence>
<dbReference type="EMBL" id="LR025743">
    <property type="protein sequence ID" value="VBB14848.1"/>
    <property type="molecule type" value="Genomic_DNA"/>
</dbReference>
<gene>
    <name evidence="1" type="ORF">BSTAB16_5040</name>
</gene>